<comment type="caution">
    <text evidence="2">The sequence shown here is derived from an EMBL/GenBank/DDBJ whole genome shotgun (WGS) entry which is preliminary data.</text>
</comment>
<evidence type="ECO:0000256" key="1">
    <source>
        <dbReference type="SAM" id="MobiDB-lite"/>
    </source>
</evidence>
<keyword evidence="3" id="KW-1185">Reference proteome</keyword>
<feature type="compositionally biased region" description="Low complexity" evidence="1">
    <location>
        <begin position="88"/>
        <end position="97"/>
    </location>
</feature>
<proteinExistence type="predicted"/>
<reference evidence="2 3" key="1">
    <citation type="submission" date="2024-09" db="EMBL/GenBank/DDBJ databases">
        <authorList>
            <person name="Sun Q."/>
            <person name="Mori K."/>
        </authorList>
    </citation>
    <scope>NUCLEOTIDE SEQUENCE [LARGE SCALE GENOMIC DNA]</scope>
    <source>
        <strain evidence="2 3">CCM 7609</strain>
    </source>
</reference>
<dbReference type="EMBL" id="JBHMFI010000001">
    <property type="protein sequence ID" value="MFB9070973.1"/>
    <property type="molecule type" value="Genomic_DNA"/>
</dbReference>
<organism evidence="2 3">
    <name type="scientific">Citricoccus parietis</name>
    <dbReference type="NCBI Taxonomy" id="592307"/>
    <lineage>
        <taxon>Bacteria</taxon>
        <taxon>Bacillati</taxon>
        <taxon>Actinomycetota</taxon>
        <taxon>Actinomycetes</taxon>
        <taxon>Micrococcales</taxon>
        <taxon>Micrococcaceae</taxon>
        <taxon>Citricoccus</taxon>
    </lineage>
</organism>
<gene>
    <name evidence="2" type="ORF">ACFFX0_07115</name>
</gene>
<sequence length="143" mass="14919">MGQVGPADHLLVGGQVEPRGQLTCRPKPEFGLHTGQGHDPRQGTDMAFFLPPAFGLGTLGRRGVVEWSLPGRPCRVLLTPRFPGGQPQAGAGHVVQGRQGGGNGGDGQGRSPLRGLLCCRGQGGHGSSGCTGIERVRVRWGLR</sequence>
<dbReference type="Proteomes" id="UP001589575">
    <property type="component" value="Unassembled WGS sequence"/>
</dbReference>
<accession>A0ABV5FWA9</accession>
<protein>
    <submittedName>
        <fullName evidence="2">Uncharacterized protein</fullName>
    </submittedName>
</protein>
<name>A0ABV5FWA9_9MICC</name>
<feature type="compositionally biased region" description="Gly residues" evidence="1">
    <location>
        <begin position="98"/>
        <end position="108"/>
    </location>
</feature>
<evidence type="ECO:0000313" key="3">
    <source>
        <dbReference type="Proteomes" id="UP001589575"/>
    </source>
</evidence>
<evidence type="ECO:0000313" key="2">
    <source>
        <dbReference type="EMBL" id="MFB9070973.1"/>
    </source>
</evidence>
<feature type="region of interest" description="Disordered" evidence="1">
    <location>
        <begin position="87"/>
        <end position="109"/>
    </location>
</feature>